<gene>
    <name evidence="2" type="ORF">EV695_0922</name>
</gene>
<organism evidence="2 3">
    <name type="scientific">Cocleimonas flava</name>
    <dbReference type="NCBI Taxonomy" id="634765"/>
    <lineage>
        <taxon>Bacteria</taxon>
        <taxon>Pseudomonadati</taxon>
        <taxon>Pseudomonadota</taxon>
        <taxon>Gammaproteobacteria</taxon>
        <taxon>Thiotrichales</taxon>
        <taxon>Thiotrichaceae</taxon>
        <taxon>Cocleimonas</taxon>
    </lineage>
</organism>
<protein>
    <submittedName>
        <fullName evidence="2">Uncharacterized protein</fullName>
    </submittedName>
</protein>
<accession>A0A4R1FDY1</accession>
<evidence type="ECO:0000313" key="3">
    <source>
        <dbReference type="Proteomes" id="UP000294887"/>
    </source>
</evidence>
<name>A0A4R1FDY1_9GAMM</name>
<keyword evidence="3" id="KW-1185">Reference proteome</keyword>
<dbReference type="OrthoDB" id="5624580at2"/>
<feature type="transmembrane region" description="Helical" evidence="1">
    <location>
        <begin position="6"/>
        <end position="26"/>
    </location>
</feature>
<keyword evidence="1" id="KW-0812">Transmembrane</keyword>
<keyword evidence="1" id="KW-0472">Membrane</keyword>
<dbReference type="RefSeq" id="WP_131904718.1">
    <property type="nucleotide sequence ID" value="NZ_BAAAFU010000008.1"/>
</dbReference>
<dbReference type="Proteomes" id="UP000294887">
    <property type="component" value="Unassembled WGS sequence"/>
</dbReference>
<evidence type="ECO:0000313" key="2">
    <source>
        <dbReference type="EMBL" id="TCJ89061.1"/>
    </source>
</evidence>
<keyword evidence="1" id="KW-1133">Transmembrane helix</keyword>
<reference evidence="2 3" key="1">
    <citation type="submission" date="2019-03" db="EMBL/GenBank/DDBJ databases">
        <title>Genomic Encyclopedia of Type Strains, Phase IV (KMG-IV): sequencing the most valuable type-strain genomes for metagenomic binning, comparative biology and taxonomic classification.</title>
        <authorList>
            <person name="Goeker M."/>
        </authorList>
    </citation>
    <scope>NUCLEOTIDE SEQUENCE [LARGE SCALE GENOMIC DNA]</scope>
    <source>
        <strain evidence="2 3">DSM 24830</strain>
    </source>
</reference>
<dbReference type="EMBL" id="SMFQ01000002">
    <property type="protein sequence ID" value="TCJ89061.1"/>
    <property type="molecule type" value="Genomic_DNA"/>
</dbReference>
<feature type="transmembrane region" description="Helical" evidence="1">
    <location>
        <begin position="33"/>
        <end position="53"/>
    </location>
</feature>
<comment type="caution">
    <text evidence="2">The sequence shown here is derived from an EMBL/GenBank/DDBJ whole genome shotgun (WGS) entry which is preliminary data.</text>
</comment>
<evidence type="ECO:0000256" key="1">
    <source>
        <dbReference type="SAM" id="Phobius"/>
    </source>
</evidence>
<sequence length="211" mass="23077">MIELVLTIILGIGVLLFLVSYLTYIVTGFKHHFVTGVIAALPVLNVVTLPSLWDKGRGKFLMGLVGLVLAGGSWILGANKTVNNYLAQRNNISAETVIRSADNTQRIVTNNGNASNNLTSSRTQYNPIDESKMLGLPSKALYSMHFDPVPVNQISTLQGRIVKITNQQNEEIEGRIKTVSASSVVVEGEYENEIPIATIKQVLLMVKKANR</sequence>
<dbReference type="AlphaFoldDB" id="A0A4R1FDY1"/>
<proteinExistence type="predicted"/>
<feature type="transmembrane region" description="Helical" evidence="1">
    <location>
        <begin position="59"/>
        <end position="79"/>
    </location>
</feature>